<dbReference type="Proteomes" id="UP000190312">
    <property type="component" value="Unassembled WGS sequence"/>
</dbReference>
<comment type="caution">
    <text evidence="10">The sequence shown here is derived from an EMBL/GenBank/DDBJ whole genome shotgun (WGS) entry which is preliminary data.</text>
</comment>
<dbReference type="AlphaFoldDB" id="A0A1S9E0D8"/>
<evidence type="ECO:0000256" key="1">
    <source>
        <dbReference type="ARBA" id="ARBA00007870"/>
    </source>
</evidence>
<evidence type="ECO:0000313" key="11">
    <source>
        <dbReference type="Proteomes" id="UP000190312"/>
    </source>
</evidence>
<dbReference type="GO" id="GO:0050661">
    <property type="term" value="F:NADP binding"/>
    <property type="evidence" value="ECO:0007669"/>
    <property type="project" value="TreeGrafter"/>
</dbReference>
<dbReference type="eggNOG" id="ENOG502QPT5">
    <property type="taxonomic scope" value="Eukaryota"/>
</dbReference>
<dbReference type="EMBL" id="MKZY01000001">
    <property type="protein sequence ID" value="OOO14745.1"/>
    <property type="molecule type" value="Genomic_DNA"/>
</dbReference>
<dbReference type="InterPro" id="IPR013328">
    <property type="entry name" value="6PGD_dom2"/>
</dbReference>
<dbReference type="SUPFAM" id="SSF48179">
    <property type="entry name" value="6-phosphogluconate dehydrogenase C-terminal domain-like"/>
    <property type="match status" value="1"/>
</dbReference>
<dbReference type="InterPro" id="IPR050838">
    <property type="entry name" value="Ketopantoate_reductase"/>
</dbReference>
<organism evidence="10 11">
    <name type="scientific">Aspergillus oryzae</name>
    <name type="common">Yellow koji mold</name>
    <dbReference type="NCBI Taxonomy" id="5062"/>
    <lineage>
        <taxon>Eukaryota</taxon>
        <taxon>Fungi</taxon>
        <taxon>Dikarya</taxon>
        <taxon>Ascomycota</taxon>
        <taxon>Pezizomycotina</taxon>
        <taxon>Eurotiomycetes</taxon>
        <taxon>Eurotiomycetidae</taxon>
        <taxon>Eurotiales</taxon>
        <taxon>Aspergillaceae</taxon>
        <taxon>Aspergillus</taxon>
        <taxon>Aspergillus subgen. Circumdati</taxon>
    </lineage>
</organism>
<dbReference type="Gene3D" id="3.40.50.720">
    <property type="entry name" value="NAD(P)-binding Rossmann-like Domain"/>
    <property type="match status" value="1"/>
</dbReference>
<feature type="domain" description="Ketopantoate reductase N-terminal" evidence="8">
    <location>
        <begin position="16"/>
        <end position="189"/>
    </location>
</feature>
<evidence type="ECO:0000256" key="5">
    <source>
        <dbReference type="ARBA" id="ARBA00032024"/>
    </source>
</evidence>
<dbReference type="GO" id="GO:0008677">
    <property type="term" value="F:2-dehydropantoate 2-reductase activity"/>
    <property type="evidence" value="ECO:0007669"/>
    <property type="project" value="UniProtKB-EC"/>
</dbReference>
<dbReference type="InterPro" id="IPR013752">
    <property type="entry name" value="KPA_reductase"/>
</dbReference>
<dbReference type="OrthoDB" id="73846at2759"/>
<name>A0A1S9E0D8_ASPOZ</name>
<evidence type="ECO:0000256" key="4">
    <source>
        <dbReference type="ARBA" id="ARBA00023002"/>
    </source>
</evidence>
<dbReference type="VEuPathDB" id="FungiDB:AO090026000569"/>
<evidence type="ECO:0000313" key="10">
    <source>
        <dbReference type="EMBL" id="OOO14745.1"/>
    </source>
</evidence>
<protein>
    <recommendedName>
        <fullName evidence="2">2-dehydropantoate 2-reductase</fullName>
        <ecNumber evidence="2">1.1.1.169</ecNumber>
    </recommendedName>
    <alternativeName>
        <fullName evidence="5">Ketopantoate reductase</fullName>
    </alternativeName>
</protein>
<dbReference type="Pfam" id="PF08546">
    <property type="entry name" value="ApbA_C"/>
    <property type="match status" value="1"/>
</dbReference>
<dbReference type="InterPro" id="IPR036291">
    <property type="entry name" value="NAD(P)-bd_dom_sf"/>
</dbReference>
<keyword evidence="7" id="KW-0472">Membrane</keyword>
<evidence type="ECO:0000256" key="2">
    <source>
        <dbReference type="ARBA" id="ARBA00013014"/>
    </source>
</evidence>
<evidence type="ECO:0000256" key="6">
    <source>
        <dbReference type="SAM" id="MobiDB-lite"/>
    </source>
</evidence>
<dbReference type="InterPro" id="IPR013332">
    <property type="entry name" value="KPR_N"/>
</dbReference>
<comment type="similarity">
    <text evidence="1">Belongs to the ketopantoate reductase family.</text>
</comment>
<sequence length="393" mass="44121">MQTKETQWVHTMSPRIHIIGLGSVGVIVANALASLRQRPDLTLMFHRRLSCEGQLSLTVNGIYNNVRSGFDVEEFHDGHWKRLPGQSGRRRPSSYDDPHVSPIDTLIVAVKANYTRSVLNTVKHRLSRNSTILFLQNGMGILEEVDESVFPDPEQRPHYMIGINTNGTSRTGQLSAHHTSLGEMPFGMAPRLSSPELSHGQWHQDPRLIRSARPMIDALSNSPNLNARLVSVEDVLHLQLKKLAINAVLNPLTALLECKIGMLYSSQQPWIRRLIELMLEEISAVLRALPLPFQTSLDLEAEFAAKQLTSMVEAFARRLPQHSSSMMQDVGKGSETEIAYLNGFLIRLGMKMGINCPVNNYIMQAVLEKQESQRYGGDKQRASTHQQRKAQPL</sequence>
<dbReference type="Gene3D" id="1.10.1040.10">
    <property type="entry name" value="N-(1-d-carboxylethyl)-l-norvaline Dehydrogenase, domain 2"/>
    <property type="match status" value="1"/>
</dbReference>
<evidence type="ECO:0000259" key="8">
    <source>
        <dbReference type="Pfam" id="PF02558"/>
    </source>
</evidence>
<dbReference type="NCBIfam" id="TIGR00745">
    <property type="entry name" value="apbA_panE"/>
    <property type="match status" value="1"/>
</dbReference>
<evidence type="ECO:0000256" key="3">
    <source>
        <dbReference type="ARBA" id="ARBA00022857"/>
    </source>
</evidence>
<keyword evidence="7" id="KW-1133">Transmembrane helix</keyword>
<dbReference type="SUPFAM" id="SSF51735">
    <property type="entry name" value="NAD(P)-binding Rossmann-fold domains"/>
    <property type="match status" value="1"/>
</dbReference>
<feature type="transmembrane region" description="Helical" evidence="7">
    <location>
        <begin position="16"/>
        <end position="35"/>
    </location>
</feature>
<proteinExistence type="inferred from homology"/>
<evidence type="ECO:0000256" key="7">
    <source>
        <dbReference type="SAM" id="Phobius"/>
    </source>
</evidence>
<accession>A0A1S9E0D8</accession>
<feature type="region of interest" description="Disordered" evidence="6">
    <location>
        <begin position="373"/>
        <end position="393"/>
    </location>
</feature>
<feature type="domain" description="Ketopantoate reductase C-terminal" evidence="9">
    <location>
        <begin position="234"/>
        <end position="369"/>
    </location>
</feature>
<dbReference type="InterPro" id="IPR008927">
    <property type="entry name" value="6-PGluconate_DH-like_C_sf"/>
</dbReference>
<dbReference type="GO" id="GO:0005739">
    <property type="term" value="C:mitochondrion"/>
    <property type="evidence" value="ECO:0007669"/>
    <property type="project" value="TreeGrafter"/>
</dbReference>
<dbReference type="EC" id="1.1.1.169" evidence="2"/>
<dbReference type="PANTHER" id="PTHR43765:SF2">
    <property type="entry name" value="2-DEHYDROPANTOATE 2-REDUCTASE"/>
    <property type="match status" value="1"/>
</dbReference>
<keyword evidence="3" id="KW-0521">NADP</keyword>
<dbReference type="GO" id="GO:0015940">
    <property type="term" value="P:pantothenate biosynthetic process"/>
    <property type="evidence" value="ECO:0007669"/>
    <property type="project" value="InterPro"/>
</dbReference>
<dbReference type="InterPro" id="IPR003710">
    <property type="entry name" value="ApbA"/>
</dbReference>
<keyword evidence="7" id="KW-0812">Transmembrane</keyword>
<gene>
    <name evidence="10" type="ORF">OAory_01033400</name>
</gene>
<keyword evidence="4" id="KW-0560">Oxidoreductase</keyword>
<evidence type="ECO:0000259" key="9">
    <source>
        <dbReference type="Pfam" id="PF08546"/>
    </source>
</evidence>
<dbReference type="PANTHER" id="PTHR43765">
    <property type="entry name" value="2-DEHYDROPANTOATE 2-REDUCTASE-RELATED"/>
    <property type="match status" value="1"/>
</dbReference>
<reference evidence="10 11" key="1">
    <citation type="submission" date="2016-10" db="EMBL/GenBank/DDBJ databases">
        <title>Genome sequencing of Aspergillus oryzae BCC7051.</title>
        <authorList>
            <person name="Thammarongtham C."/>
            <person name="Vorapreeda T."/>
            <person name="Nookaew I."/>
            <person name="Srisuk T."/>
            <person name="Land M."/>
            <person name="Jeennor S."/>
            <person name="Laoteng K."/>
        </authorList>
    </citation>
    <scope>NUCLEOTIDE SEQUENCE [LARGE SCALE GENOMIC DNA]</scope>
    <source>
        <strain evidence="10 11">BCC7051</strain>
    </source>
</reference>
<dbReference type="Pfam" id="PF02558">
    <property type="entry name" value="ApbA"/>
    <property type="match status" value="1"/>
</dbReference>